<dbReference type="PANTHER" id="PTHR13610:SF11">
    <property type="entry name" value="METHYLTRANSFERASE DOMAIN-CONTAINING PROTEIN"/>
    <property type="match status" value="1"/>
</dbReference>
<dbReference type="InterPro" id="IPR029063">
    <property type="entry name" value="SAM-dependent_MTases_sf"/>
</dbReference>
<organism evidence="5 6">
    <name type="scientific">Thermoproteota archaeon</name>
    <dbReference type="NCBI Taxonomy" id="2056631"/>
    <lineage>
        <taxon>Archaea</taxon>
        <taxon>Thermoproteota</taxon>
    </lineage>
</organism>
<evidence type="ECO:0000313" key="6">
    <source>
        <dbReference type="Proteomes" id="UP000269499"/>
    </source>
</evidence>
<dbReference type="SUPFAM" id="SSF53335">
    <property type="entry name" value="S-adenosyl-L-methionine-dependent methyltransferases"/>
    <property type="match status" value="1"/>
</dbReference>
<dbReference type="Pfam" id="PF08123">
    <property type="entry name" value="DOT1"/>
    <property type="match status" value="1"/>
</dbReference>
<keyword evidence="2" id="KW-0808">Transferase</keyword>
<comment type="caution">
    <text evidence="5">The sequence shown here is derived from an EMBL/GenBank/DDBJ whole genome shotgun (WGS) entry which is preliminary data.</text>
</comment>
<evidence type="ECO:0000256" key="3">
    <source>
        <dbReference type="ARBA" id="ARBA00022691"/>
    </source>
</evidence>
<protein>
    <submittedName>
        <fullName evidence="5">SAM-dependent methyltransferase</fullName>
    </submittedName>
</protein>
<dbReference type="InterPro" id="IPR025789">
    <property type="entry name" value="DOT1_dom"/>
</dbReference>
<evidence type="ECO:0000313" key="5">
    <source>
        <dbReference type="EMBL" id="RLE54693.1"/>
    </source>
</evidence>
<gene>
    <name evidence="5" type="ORF">DRJ26_01655</name>
</gene>
<dbReference type="EMBL" id="QMRA01000019">
    <property type="protein sequence ID" value="RLE54693.1"/>
    <property type="molecule type" value="Genomic_DNA"/>
</dbReference>
<evidence type="ECO:0000259" key="4">
    <source>
        <dbReference type="Pfam" id="PF08123"/>
    </source>
</evidence>
<reference evidence="5 6" key="1">
    <citation type="submission" date="2018-06" db="EMBL/GenBank/DDBJ databases">
        <title>Extensive metabolic versatility and redundancy in microbially diverse, dynamic hydrothermal sediments.</title>
        <authorList>
            <person name="Dombrowski N."/>
            <person name="Teske A."/>
            <person name="Baker B.J."/>
        </authorList>
    </citation>
    <scope>NUCLEOTIDE SEQUENCE [LARGE SCALE GENOMIC DNA]</scope>
    <source>
        <strain evidence="5">B20_G2</strain>
    </source>
</reference>
<proteinExistence type="predicted"/>
<dbReference type="Gene3D" id="3.40.50.150">
    <property type="entry name" value="Vaccinia Virus protein VP39"/>
    <property type="match status" value="1"/>
</dbReference>
<accession>A0A497F4U1</accession>
<feature type="domain" description="DOT1" evidence="4">
    <location>
        <begin position="14"/>
        <end position="70"/>
    </location>
</feature>
<dbReference type="PANTHER" id="PTHR13610">
    <property type="entry name" value="METHYLTRANSFERASE DOMAIN-CONTAINING PROTEIN"/>
    <property type="match status" value="1"/>
</dbReference>
<evidence type="ECO:0000256" key="2">
    <source>
        <dbReference type="ARBA" id="ARBA00022679"/>
    </source>
</evidence>
<keyword evidence="1 5" id="KW-0489">Methyltransferase</keyword>
<dbReference type="AlphaFoldDB" id="A0A497F4U1"/>
<evidence type="ECO:0000256" key="1">
    <source>
        <dbReference type="ARBA" id="ARBA00022603"/>
    </source>
</evidence>
<dbReference type="GO" id="GO:0032259">
    <property type="term" value="P:methylation"/>
    <property type="evidence" value="ECO:0007669"/>
    <property type="project" value="UniProtKB-KW"/>
</dbReference>
<dbReference type="Proteomes" id="UP000269499">
    <property type="component" value="Unassembled WGS sequence"/>
</dbReference>
<dbReference type="InterPro" id="IPR026170">
    <property type="entry name" value="FAM173A/B"/>
</dbReference>
<sequence>MTQPICFKTPRKVAIEMLKLAEVKPDDLVYDLGAGDGEVIITAAKEFGAKAIGIEIKKELVSIAEKRIMEEGVSHLAKVIHGDFFEINISDATVITLYLLRKTHELLKTKFEMELKNGTRIVSHMIPIPGWEPIAIKTVYVGTNPHVIYLYVMGKSNFDISEVKRAIRKAVANLHTDDVHTEDLAIQF</sequence>
<name>A0A497F4U1_9CREN</name>
<keyword evidence="3" id="KW-0949">S-adenosyl-L-methionine</keyword>
<dbReference type="GO" id="GO:0031151">
    <property type="term" value="F:histone H3K79 methyltransferase activity"/>
    <property type="evidence" value="ECO:0007669"/>
    <property type="project" value="InterPro"/>
</dbReference>
<dbReference type="CDD" id="cd02440">
    <property type="entry name" value="AdoMet_MTases"/>
    <property type="match status" value="1"/>
</dbReference>